<dbReference type="InterPro" id="IPR016154">
    <property type="entry name" value="Heat_shock_Hsp33_C"/>
</dbReference>
<evidence type="ECO:0000256" key="1">
    <source>
        <dbReference type="ARBA" id="ARBA00022490"/>
    </source>
</evidence>
<dbReference type="Gene3D" id="3.55.30.10">
    <property type="entry name" value="Hsp33 domain"/>
    <property type="match status" value="1"/>
</dbReference>
<dbReference type="SUPFAM" id="SSF64397">
    <property type="entry name" value="Hsp33 domain"/>
    <property type="match status" value="1"/>
</dbReference>
<feature type="disulfide bond" description="Redox-active" evidence="6">
    <location>
        <begin position="270"/>
        <end position="273"/>
    </location>
</feature>
<comment type="subcellular location">
    <subcellularLocation>
        <location evidence="6">Cytoplasm</location>
    </subcellularLocation>
</comment>
<dbReference type="PANTHER" id="PTHR30111">
    <property type="entry name" value="33 KDA CHAPERONIN"/>
    <property type="match status" value="1"/>
</dbReference>
<dbReference type="Gene3D" id="3.90.1280.10">
    <property type="entry name" value="HSP33 redox switch-like"/>
    <property type="match status" value="1"/>
</dbReference>
<dbReference type="Proteomes" id="UP000029868">
    <property type="component" value="Unassembled WGS sequence"/>
</dbReference>
<evidence type="ECO:0000256" key="2">
    <source>
        <dbReference type="ARBA" id="ARBA00022833"/>
    </source>
</evidence>
<dbReference type="CDD" id="cd00498">
    <property type="entry name" value="Hsp33"/>
    <property type="match status" value="1"/>
</dbReference>
<dbReference type="Gene3D" id="1.10.287.480">
    <property type="entry name" value="helix hairpin bin"/>
    <property type="match status" value="1"/>
</dbReference>
<dbReference type="PANTHER" id="PTHR30111:SF1">
    <property type="entry name" value="33 KDA CHAPERONIN"/>
    <property type="match status" value="1"/>
</dbReference>
<dbReference type="AlphaFoldDB" id="A0A099KR56"/>
<dbReference type="HAMAP" id="MF_00117">
    <property type="entry name" value="HslO"/>
    <property type="match status" value="1"/>
</dbReference>
<evidence type="ECO:0000256" key="5">
    <source>
        <dbReference type="ARBA" id="ARBA00023284"/>
    </source>
</evidence>
<dbReference type="InterPro" id="IPR000397">
    <property type="entry name" value="Heat_shock_Hsp33"/>
</dbReference>
<accession>A0A099KR56</accession>
<comment type="caution">
    <text evidence="7">The sequence shown here is derived from an EMBL/GenBank/DDBJ whole genome shotgun (WGS) entry which is preliminary data.</text>
</comment>
<dbReference type="PIRSF" id="PIRSF005261">
    <property type="entry name" value="Heat_shock_Hsp33"/>
    <property type="match status" value="1"/>
</dbReference>
<dbReference type="InterPro" id="IPR023212">
    <property type="entry name" value="Hsp33_helix_hairpin_bin_dom_sf"/>
</dbReference>
<dbReference type="GO" id="GO:0051082">
    <property type="term" value="F:unfolded protein binding"/>
    <property type="evidence" value="ECO:0007669"/>
    <property type="project" value="UniProtKB-UniRule"/>
</dbReference>
<protein>
    <recommendedName>
        <fullName evidence="6">33 kDa chaperonin</fullName>
    </recommendedName>
    <alternativeName>
        <fullName evidence="6">Heat shock protein 33 homolog</fullName>
        <shortName evidence="6">HSP33</shortName>
    </alternativeName>
</protein>
<name>A0A099KR56_COLPS</name>
<keyword evidence="1 6" id="KW-0963">Cytoplasm</keyword>
<dbReference type="NCBIfam" id="NF001033">
    <property type="entry name" value="PRK00114.1"/>
    <property type="match status" value="1"/>
</dbReference>
<keyword evidence="3 6" id="KW-1015">Disulfide bond</keyword>
<dbReference type="SUPFAM" id="SSF118352">
    <property type="entry name" value="HSP33 redox switch-like"/>
    <property type="match status" value="1"/>
</dbReference>
<gene>
    <name evidence="6" type="primary">hslO</name>
    <name evidence="7" type="ORF">GAB14E_0514</name>
</gene>
<dbReference type="GO" id="GO:0005737">
    <property type="term" value="C:cytoplasm"/>
    <property type="evidence" value="ECO:0007669"/>
    <property type="project" value="UniProtKB-SubCell"/>
</dbReference>
<proteinExistence type="inferred from homology"/>
<dbReference type="PATRIC" id="fig|28229.3.peg.2535"/>
<comment type="function">
    <text evidence="6">Redox regulated molecular chaperone. Protects both thermally unfolding and oxidatively damaged proteins from irreversible aggregation. Plays an important role in the bacterial defense system toward oxidative stress.</text>
</comment>
<comment type="PTM">
    <text evidence="6">Under oxidizing conditions two disulfide bonds are formed involving the reactive cysteines. Under reducing conditions zinc is bound to the reactive cysteines and the protein is inactive.</text>
</comment>
<evidence type="ECO:0000256" key="6">
    <source>
        <dbReference type="HAMAP-Rule" id="MF_00117"/>
    </source>
</evidence>
<sequence length="293" mass="32059">MSQFNVLNRYLFTDAHARGELVQLSSSFKSIVKNHNYPAGVEKLLGELLSATCLLTATLKFEGDITVQLQGDGPIGYMSVSGNNNQQMRGIAKIADAEEASEANGLKALIGKGTMIITIRPKAGEAYQGVVALDADDLAGCLAHYFDVSEQIPTKVWLFNDEHSKQVAGALVQLLPDGDGSTDNKAKQESDFEHLCQLTNTIKSEEIFSLEAEALLYRLYHQEKVNIFEPQAVSYLCGCSADKCLSAISQIEPSEIKAILAEQGKISMTCDYCITTYDFDELSLQSFISKVNH</sequence>
<keyword evidence="2 6" id="KW-0862">Zinc</keyword>
<keyword evidence="5 6" id="KW-0676">Redox-active center</keyword>
<reference evidence="7 8" key="1">
    <citation type="submission" date="2014-08" db="EMBL/GenBank/DDBJ databases">
        <title>Genomic and Phenotypic Diversity of Colwellia psychrerythraea strains from Disparate Marine Basins.</title>
        <authorList>
            <person name="Techtmann S.M."/>
            <person name="Stelling S.C."/>
            <person name="Utturkar S.M."/>
            <person name="Alshibli N."/>
            <person name="Harris A."/>
            <person name="Brown S.D."/>
            <person name="Hazen T.C."/>
        </authorList>
    </citation>
    <scope>NUCLEOTIDE SEQUENCE [LARGE SCALE GENOMIC DNA]</scope>
    <source>
        <strain evidence="7 8">GAB14E</strain>
    </source>
</reference>
<comment type="similarity">
    <text evidence="6">Belongs to the HSP33 family.</text>
</comment>
<evidence type="ECO:0000313" key="8">
    <source>
        <dbReference type="Proteomes" id="UP000029868"/>
    </source>
</evidence>
<organism evidence="7 8">
    <name type="scientific">Colwellia psychrerythraea</name>
    <name type="common">Vibrio psychroerythus</name>
    <dbReference type="NCBI Taxonomy" id="28229"/>
    <lineage>
        <taxon>Bacteria</taxon>
        <taxon>Pseudomonadati</taxon>
        <taxon>Pseudomonadota</taxon>
        <taxon>Gammaproteobacteria</taxon>
        <taxon>Alteromonadales</taxon>
        <taxon>Colwelliaceae</taxon>
        <taxon>Colwellia</taxon>
    </lineage>
</organism>
<dbReference type="RefSeq" id="WP_033082553.1">
    <property type="nucleotide sequence ID" value="NZ_JQEC01000033.1"/>
</dbReference>
<evidence type="ECO:0000256" key="3">
    <source>
        <dbReference type="ARBA" id="ARBA00023157"/>
    </source>
</evidence>
<dbReference type="GO" id="GO:0042026">
    <property type="term" value="P:protein refolding"/>
    <property type="evidence" value="ECO:0007669"/>
    <property type="project" value="TreeGrafter"/>
</dbReference>
<dbReference type="Pfam" id="PF01430">
    <property type="entry name" value="HSP33"/>
    <property type="match status" value="1"/>
</dbReference>
<evidence type="ECO:0000256" key="4">
    <source>
        <dbReference type="ARBA" id="ARBA00023186"/>
    </source>
</evidence>
<dbReference type="OrthoDB" id="9793753at2"/>
<dbReference type="InterPro" id="IPR016153">
    <property type="entry name" value="Heat_shock_Hsp33_N"/>
</dbReference>
<keyword evidence="4 6" id="KW-0143">Chaperone</keyword>
<evidence type="ECO:0000313" key="7">
    <source>
        <dbReference type="EMBL" id="KGJ92392.1"/>
    </source>
</evidence>
<dbReference type="EMBL" id="JQEC01000033">
    <property type="protein sequence ID" value="KGJ92392.1"/>
    <property type="molecule type" value="Genomic_DNA"/>
</dbReference>
<dbReference type="GO" id="GO:0044183">
    <property type="term" value="F:protein folding chaperone"/>
    <property type="evidence" value="ECO:0007669"/>
    <property type="project" value="TreeGrafter"/>
</dbReference>
<feature type="disulfide bond" description="Redox-active" evidence="6">
    <location>
        <begin position="237"/>
        <end position="239"/>
    </location>
</feature>